<feature type="transmembrane region" description="Helical" evidence="1">
    <location>
        <begin position="107"/>
        <end position="128"/>
    </location>
</feature>
<dbReference type="AlphaFoldDB" id="A0A644ZZ68"/>
<reference evidence="2" key="1">
    <citation type="submission" date="2019-08" db="EMBL/GenBank/DDBJ databases">
        <authorList>
            <person name="Kucharzyk K."/>
            <person name="Murdoch R.W."/>
            <person name="Higgins S."/>
            <person name="Loffler F."/>
        </authorList>
    </citation>
    <scope>NUCLEOTIDE SEQUENCE</scope>
</reference>
<feature type="transmembrane region" description="Helical" evidence="1">
    <location>
        <begin position="41"/>
        <end position="59"/>
    </location>
</feature>
<evidence type="ECO:0000313" key="2">
    <source>
        <dbReference type="EMBL" id="MPM45241.1"/>
    </source>
</evidence>
<gene>
    <name evidence="2" type="ORF">SDC9_91927</name>
</gene>
<organism evidence="2">
    <name type="scientific">bioreactor metagenome</name>
    <dbReference type="NCBI Taxonomy" id="1076179"/>
    <lineage>
        <taxon>unclassified sequences</taxon>
        <taxon>metagenomes</taxon>
        <taxon>ecological metagenomes</taxon>
    </lineage>
</organism>
<protein>
    <submittedName>
        <fullName evidence="2">Uncharacterized protein</fullName>
    </submittedName>
</protein>
<feature type="transmembrane region" description="Helical" evidence="1">
    <location>
        <begin position="12"/>
        <end position="29"/>
    </location>
</feature>
<sequence length="133" mass="14870">MSHILNGLPIPVQIAFLFITSGISCYYTFRIKKRSNKMLTIFSALLFIASGFMALAKTIQTYTQYILAGKILISVAYVFSGVLFLSVVTAIFIYAFKKDINPEIRRVLLICSIGIVLCILVLLSIIIWSKHTA</sequence>
<name>A0A644ZZ68_9ZZZZ</name>
<proteinExistence type="predicted"/>
<dbReference type="EMBL" id="VSSQ01010797">
    <property type="protein sequence ID" value="MPM45241.1"/>
    <property type="molecule type" value="Genomic_DNA"/>
</dbReference>
<keyword evidence="1" id="KW-1133">Transmembrane helix</keyword>
<comment type="caution">
    <text evidence="2">The sequence shown here is derived from an EMBL/GenBank/DDBJ whole genome shotgun (WGS) entry which is preliminary data.</text>
</comment>
<evidence type="ECO:0000256" key="1">
    <source>
        <dbReference type="SAM" id="Phobius"/>
    </source>
</evidence>
<accession>A0A644ZZ68</accession>
<feature type="transmembrane region" description="Helical" evidence="1">
    <location>
        <begin position="71"/>
        <end position="95"/>
    </location>
</feature>
<keyword evidence="1" id="KW-0472">Membrane</keyword>
<keyword evidence="1" id="KW-0812">Transmembrane</keyword>